<gene>
    <name evidence="2" type="ORF">I350_04537</name>
</gene>
<dbReference type="AlphaFoldDB" id="A0A1E3JXK0"/>
<dbReference type="Proteomes" id="UP000095149">
    <property type="component" value="Unassembled WGS sequence"/>
</dbReference>
<organism evidence="2 3">
    <name type="scientific">Cryptococcus amylolentus CBS 6273</name>
    <dbReference type="NCBI Taxonomy" id="1296118"/>
    <lineage>
        <taxon>Eukaryota</taxon>
        <taxon>Fungi</taxon>
        <taxon>Dikarya</taxon>
        <taxon>Basidiomycota</taxon>
        <taxon>Agaricomycotina</taxon>
        <taxon>Tremellomycetes</taxon>
        <taxon>Tremellales</taxon>
        <taxon>Cryptococcaceae</taxon>
        <taxon>Cryptococcus</taxon>
    </lineage>
</organism>
<reference evidence="2 3" key="1">
    <citation type="submission" date="2016-06" db="EMBL/GenBank/DDBJ databases">
        <title>Evolution of pathogenesis and genome organization in the Tremellales.</title>
        <authorList>
            <person name="Cuomo C."/>
            <person name="Litvintseva A."/>
            <person name="Heitman J."/>
            <person name="Chen Y."/>
            <person name="Sun S."/>
            <person name="Springer D."/>
            <person name="Dromer F."/>
            <person name="Young S."/>
            <person name="Zeng Q."/>
            <person name="Chapman S."/>
            <person name="Gujja S."/>
            <person name="Saif S."/>
            <person name="Birren B."/>
        </authorList>
    </citation>
    <scope>NUCLEOTIDE SEQUENCE [LARGE SCALE GENOMIC DNA]</scope>
    <source>
        <strain evidence="2 3">CBS 6273</strain>
    </source>
</reference>
<sequence length="152" mass="17416">MVVTARSEQRQLGEDGGDLAFEGKWESDDDEKDSSRRAKVAKAYGLRKDGSVKTLKKLTAAGRLIMMKAGIITLDKTFIDWNNGEFQQKLNTEHYPIRKMQLLKVPQNYQRVNKRIEARDFGFTTAYLSNALLDTEPPAQKPIRPQSWNVER</sequence>
<evidence type="ECO:0000313" key="3">
    <source>
        <dbReference type="Proteomes" id="UP000095149"/>
    </source>
</evidence>
<name>A0A1E3JXK0_9TREE</name>
<dbReference type="EMBL" id="MEKH01000007">
    <property type="protein sequence ID" value="ODO05486.1"/>
    <property type="molecule type" value="Genomic_DNA"/>
</dbReference>
<accession>A0A1E3JXK0</accession>
<proteinExistence type="predicted"/>
<evidence type="ECO:0000313" key="2">
    <source>
        <dbReference type="EMBL" id="ODO05486.1"/>
    </source>
</evidence>
<comment type="caution">
    <text evidence="2">The sequence shown here is derived from an EMBL/GenBank/DDBJ whole genome shotgun (WGS) entry which is preliminary data.</text>
</comment>
<evidence type="ECO:0000256" key="1">
    <source>
        <dbReference type="SAM" id="MobiDB-lite"/>
    </source>
</evidence>
<feature type="region of interest" description="Disordered" evidence="1">
    <location>
        <begin position="1"/>
        <end position="36"/>
    </location>
</feature>
<protein>
    <submittedName>
        <fullName evidence="2">Uncharacterized protein</fullName>
    </submittedName>
</protein>